<sequence>MAANNKSGISRENRAHLKDEISALLQSIGTESHSDMVIDTEISEKTRPESPYDFEEMSNQFTVKAREITDSLFKNFVDIGIFEKNDYARHKKELDTINISNLFFQLKTIKITIIKVMEEITSGNTHPRLIEVMGQLQDKMASITKMQANYVLFLEDTYRQLNSAAPVNPDSEIVNSSSKEGQFFITVGTKNLINNLPDEPKTDEIKVPTGSLLDPSKKSDLMRERNIEITDDETGDDFIDLTEII</sequence>
<dbReference type="EMBL" id="LR796670">
    <property type="protein sequence ID" value="CAB4159181.1"/>
    <property type="molecule type" value="Genomic_DNA"/>
</dbReference>
<evidence type="ECO:0000313" key="1">
    <source>
        <dbReference type="EMBL" id="CAB4159181.1"/>
    </source>
</evidence>
<protein>
    <submittedName>
        <fullName evidence="1">Uncharacterized protein</fullName>
    </submittedName>
</protein>
<reference evidence="1" key="1">
    <citation type="submission" date="2020-04" db="EMBL/GenBank/DDBJ databases">
        <authorList>
            <person name="Chiriac C."/>
            <person name="Salcher M."/>
            <person name="Ghai R."/>
            <person name="Kavagutti S V."/>
        </authorList>
    </citation>
    <scope>NUCLEOTIDE SEQUENCE</scope>
</reference>
<organism evidence="1">
    <name type="scientific">uncultured Caudovirales phage</name>
    <dbReference type="NCBI Taxonomy" id="2100421"/>
    <lineage>
        <taxon>Viruses</taxon>
        <taxon>Duplodnaviria</taxon>
        <taxon>Heunggongvirae</taxon>
        <taxon>Uroviricota</taxon>
        <taxon>Caudoviricetes</taxon>
        <taxon>Peduoviridae</taxon>
        <taxon>Maltschvirus</taxon>
        <taxon>Maltschvirus maltsch</taxon>
    </lineage>
</organism>
<accession>A0A6J5NP91</accession>
<name>A0A6J5NP91_9CAUD</name>
<gene>
    <name evidence="1" type="ORF">UFOVP699_70</name>
</gene>
<proteinExistence type="predicted"/>